<organism evidence="1">
    <name type="scientific">freshwater metagenome</name>
    <dbReference type="NCBI Taxonomy" id="449393"/>
    <lineage>
        <taxon>unclassified sequences</taxon>
        <taxon>metagenomes</taxon>
        <taxon>ecological metagenomes</taxon>
    </lineage>
</organism>
<gene>
    <name evidence="1" type="ORF">UFOPK2598_00354</name>
</gene>
<dbReference type="AlphaFoldDB" id="A0A6J6PJF0"/>
<dbReference type="InterPro" id="IPR010281">
    <property type="entry name" value="DUF885"/>
</dbReference>
<accession>A0A6J6PJF0</accession>
<dbReference type="PANTHER" id="PTHR33361">
    <property type="entry name" value="GLR0591 PROTEIN"/>
    <property type="match status" value="1"/>
</dbReference>
<reference evidence="1" key="1">
    <citation type="submission" date="2020-05" db="EMBL/GenBank/DDBJ databases">
        <authorList>
            <person name="Chiriac C."/>
            <person name="Salcher M."/>
            <person name="Ghai R."/>
            <person name="Kavagutti S V."/>
        </authorList>
    </citation>
    <scope>NUCLEOTIDE SEQUENCE</scope>
</reference>
<proteinExistence type="predicted"/>
<dbReference type="Pfam" id="PF05960">
    <property type="entry name" value="DUF885"/>
    <property type="match status" value="1"/>
</dbReference>
<name>A0A6J6PJF0_9ZZZZ</name>
<protein>
    <submittedName>
        <fullName evidence="1">Unannotated protein</fullName>
    </submittedName>
</protein>
<dbReference type="PANTHER" id="PTHR33361:SF2">
    <property type="entry name" value="DUF885 DOMAIN-CONTAINING PROTEIN"/>
    <property type="match status" value="1"/>
</dbReference>
<sequence length="542" mass="62211">MSAIQDLGHEYWNWRASQQPRTHDDIPRIERPENWIPRWSPSDVEQYKLKIVEFEERISEISVGSSNSPEIEVAEWVDYQLIKSAVARAHFELNILRTWAEQPRFYIDQTIGVIFDLLTIPDVDSLRIKKVIRILEVTPSILKNGISNLTSNAVSEYAEIAIGDLSKISEQILEMSKALSNIVENELSLQLTSSAEKAILAFIEFRKWLRNNLLTMKPLRAIGTENYNWFLQNVSLYPYSSEEILQIGQIEWDRAVAFERIIKNRFRNVEPGPIPQTSAEQVVNEEKAENLVRKFYEDESILSQPKSLRHYLNAPMPDYLEPLRWLGVSDDLTGPSRLDHDGYSYVPSPGPSMPYFYAANARDTRAGIVHEGAHYQQLAISWSHERKLRQHYYDSGVNEGIAFYNEELMLSAGLFDDAPITQIVMWNFMKLRALRVIVDVNLATGLMDIETATKFLEQKVPMDYATAREEAITFSSSPGQAISYQIGKTQILNLLSEAVDADKNDFNLKAFHDYLWLNGNVPISLLKFELLSDNSDLKKINR</sequence>
<evidence type="ECO:0000313" key="1">
    <source>
        <dbReference type="EMBL" id="CAB4696578.1"/>
    </source>
</evidence>
<dbReference type="EMBL" id="CAEZXV010000020">
    <property type="protein sequence ID" value="CAB4696578.1"/>
    <property type="molecule type" value="Genomic_DNA"/>
</dbReference>